<sequence>MKRFDVYIIIAVVAISGFLLAMFMMQSNDNQEVIISLKGEEYARIDIDGQEHVFEIETELGYNKVIVDKDGVHIEEADCPDHDCVEVGTISKVGQSIICAPHYLVIEIVGSADADLDGIAI</sequence>
<protein>
    <submittedName>
        <fullName evidence="2">NusG domain II-containing protein</fullName>
    </submittedName>
</protein>
<dbReference type="InterPro" id="IPR038690">
    <property type="entry name" value="NusG_2_sf"/>
</dbReference>
<keyword evidence="1" id="KW-1133">Transmembrane helix</keyword>
<keyword evidence="1" id="KW-0812">Transmembrane</keyword>
<gene>
    <name evidence="2" type="ORF">J0J70_00460</name>
</gene>
<proteinExistence type="predicted"/>
<dbReference type="CDD" id="cd09911">
    <property type="entry name" value="Lin0431_like"/>
    <property type="match status" value="1"/>
</dbReference>
<keyword evidence="1" id="KW-0472">Membrane</keyword>
<dbReference type="EMBL" id="CP071250">
    <property type="protein sequence ID" value="UUF08554.1"/>
    <property type="molecule type" value="Genomic_DNA"/>
</dbReference>
<dbReference type="Proteomes" id="UP001058072">
    <property type="component" value="Chromosome"/>
</dbReference>
<evidence type="ECO:0000313" key="3">
    <source>
        <dbReference type="Proteomes" id="UP001058072"/>
    </source>
</evidence>
<organism evidence="2 3">
    <name type="scientific">Turicibacter bilis</name>
    <dbReference type="NCBI Taxonomy" id="2735723"/>
    <lineage>
        <taxon>Bacteria</taxon>
        <taxon>Bacillati</taxon>
        <taxon>Bacillota</taxon>
        <taxon>Erysipelotrichia</taxon>
        <taxon>Erysipelotrichales</taxon>
        <taxon>Turicibacteraceae</taxon>
        <taxon>Turicibacter</taxon>
    </lineage>
</organism>
<dbReference type="Gene3D" id="2.60.320.10">
    <property type="entry name" value="N-utilization substance G protein NusG, insert domain"/>
    <property type="match status" value="1"/>
</dbReference>
<evidence type="ECO:0000313" key="2">
    <source>
        <dbReference type="EMBL" id="UUF08554.1"/>
    </source>
</evidence>
<name>A0A9Q9CGJ2_9FIRM</name>
<feature type="transmembrane region" description="Helical" evidence="1">
    <location>
        <begin position="6"/>
        <end position="25"/>
    </location>
</feature>
<dbReference type="RefSeq" id="WP_055243383.1">
    <property type="nucleotide sequence ID" value="NZ_CP071250.1"/>
</dbReference>
<dbReference type="AlphaFoldDB" id="A0A9Q9CGJ2"/>
<accession>A0A9Q9CGJ2</accession>
<dbReference type="Pfam" id="PF07009">
    <property type="entry name" value="NusG_II"/>
    <property type="match status" value="1"/>
</dbReference>
<reference evidence="2" key="1">
    <citation type="submission" date="2021-03" db="EMBL/GenBank/DDBJ databases">
        <title>Comparative Genomics and Metabolomics in the genus Turicibacter.</title>
        <authorList>
            <person name="Maki J."/>
            <person name="Looft T."/>
        </authorList>
    </citation>
    <scope>NUCLEOTIDE SEQUENCE</scope>
    <source>
        <strain evidence="2">ISU324</strain>
    </source>
</reference>
<evidence type="ECO:0000256" key="1">
    <source>
        <dbReference type="SAM" id="Phobius"/>
    </source>
</evidence>